<dbReference type="FunFam" id="1.10.10.60:FF:000132">
    <property type="entry name" value="AraC family transcriptional regulator"/>
    <property type="match status" value="1"/>
</dbReference>
<evidence type="ECO:0000256" key="2">
    <source>
        <dbReference type="ARBA" id="ARBA00023015"/>
    </source>
</evidence>
<dbReference type="PANTHER" id="PTHR11019:SF190">
    <property type="entry name" value="ARAC-FAMILY REGULATORY PROTEIN"/>
    <property type="match status" value="1"/>
</dbReference>
<accession>G4R738</accession>
<keyword evidence="2" id="KW-0805">Transcription regulation</keyword>
<feature type="domain" description="HTH araC/xylS-type" evidence="5">
    <location>
        <begin position="164"/>
        <end position="261"/>
    </location>
</feature>
<dbReference type="InterPro" id="IPR011051">
    <property type="entry name" value="RmlC_Cupin_sf"/>
</dbReference>
<dbReference type="PROSITE" id="PS00041">
    <property type="entry name" value="HTH_ARAC_FAMILY_1"/>
    <property type="match status" value="1"/>
</dbReference>
<dbReference type="Pfam" id="PF12833">
    <property type="entry name" value="HTH_18"/>
    <property type="match status" value="1"/>
</dbReference>
<evidence type="ECO:0000256" key="3">
    <source>
        <dbReference type="ARBA" id="ARBA00023125"/>
    </source>
</evidence>
<protein>
    <submittedName>
        <fullName evidence="6">Transcriptional regulator, AraC family</fullName>
    </submittedName>
</protein>
<dbReference type="GO" id="GO:0043565">
    <property type="term" value="F:sequence-specific DNA binding"/>
    <property type="evidence" value="ECO:0007669"/>
    <property type="project" value="InterPro"/>
</dbReference>
<sequence>MSAHQHRHLRHPPFTDHLPRPVFFRVEHMPANATYPPMKHPWGEFVYSLSGITEVSIGPLNFLTPPHLGLWIPPETAHIGFNYRETVHCSVYIARELCAGLPATPCALMISALLRAMIDHLAQLDEAQLSGPAGARLLRVLVDLVATCPTTGSYIPDTQDADLKQVLLALRENPADNRTVSELAAAFAMGERTLMRRCQSELGMSLSEWRQRLRVIAALPRLRSGESVETVALDLGYATSSAFIAMFKRLTGMPPRRFIESD</sequence>
<dbReference type="InterPro" id="IPR009057">
    <property type="entry name" value="Homeodomain-like_sf"/>
</dbReference>
<evidence type="ECO:0000313" key="6">
    <source>
        <dbReference type="EMBL" id="AEQ50192.1"/>
    </source>
</evidence>
<dbReference type="InterPro" id="IPR018060">
    <property type="entry name" value="HTH_AraC"/>
</dbReference>
<dbReference type="STRING" id="1082931.KKY_145"/>
<name>G4R738_PELHB</name>
<dbReference type="Gene3D" id="1.10.10.60">
    <property type="entry name" value="Homeodomain-like"/>
    <property type="match status" value="1"/>
</dbReference>
<dbReference type="SUPFAM" id="SSF51182">
    <property type="entry name" value="RmlC-like cupins"/>
    <property type="match status" value="1"/>
</dbReference>
<dbReference type="PANTHER" id="PTHR11019">
    <property type="entry name" value="HTH-TYPE TRANSCRIPTIONAL REGULATOR NIMR"/>
    <property type="match status" value="1"/>
</dbReference>
<evidence type="ECO:0000256" key="1">
    <source>
        <dbReference type="ARBA" id="ARBA00022491"/>
    </source>
</evidence>
<dbReference type="PATRIC" id="fig|1082931.4.peg.145"/>
<dbReference type="RefSeq" id="WP_014129342.1">
    <property type="nucleotide sequence ID" value="NC_016078.1"/>
</dbReference>
<keyword evidence="4" id="KW-0804">Transcription</keyword>
<dbReference type="CDD" id="cd06124">
    <property type="entry name" value="cupin_NimR-like_N"/>
    <property type="match status" value="1"/>
</dbReference>
<keyword evidence="7" id="KW-1185">Reference proteome</keyword>
<reference evidence="6 7" key="1">
    <citation type="journal article" date="2012" name="J. Bacteriol.">
        <title>Complete genome sequence of Pelagibacterium halotolerans B2T.</title>
        <authorList>
            <person name="Huo Y.Y."/>
            <person name="Cheng H."/>
            <person name="Han X.F."/>
            <person name="Jiang X.W."/>
            <person name="Sun C."/>
            <person name="Zhang X.Q."/>
            <person name="Zhu X.F."/>
            <person name="Liu Y.F."/>
            <person name="Li P.F."/>
            <person name="Ni P.X."/>
            <person name="Wu M."/>
        </authorList>
    </citation>
    <scope>NUCLEOTIDE SEQUENCE [LARGE SCALE GENOMIC DNA]</scope>
    <source>
        <strain evidence="7">DSM 22347 / JCM 15775 / CGMCC 1.7692 / B2</strain>
    </source>
</reference>
<keyword evidence="1" id="KW-0678">Repressor</keyword>
<dbReference type="Proteomes" id="UP000008850">
    <property type="component" value="Chromosome"/>
</dbReference>
<dbReference type="HOGENOM" id="CLU_000445_87_0_5"/>
<dbReference type="InterPro" id="IPR018062">
    <property type="entry name" value="HTH_AraC-typ_CS"/>
</dbReference>
<evidence type="ECO:0000256" key="4">
    <source>
        <dbReference type="ARBA" id="ARBA00023163"/>
    </source>
</evidence>
<dbReference type="GO" id="GO:0003700">
    <property type="term" value="F:DNA-binding transcription factor activity"/>
    <property type="evidence" value="ECO:0007669"/>
    <property type="project" value="InterPro"/>
</dbReference>
<organism evidence="6 7">
    <name type="scientific">Pelagibacterium halotolerans (strain DSM 22347 / JCM 15775 / CGMCC 1.7692 / B2)</name>
    <dbReference type="NCBI Taxonomy" id="1082931"/>
    <lineage>
        <taxon>Bacteria</taxon>
        <taxon>Pseudomonadati</taxon>
        <taxon>Pseudomonadota</taxon>
        <taxon>Alphaproteobacteria</taxon>
        <taxon>Hyphomicrobiales</taxon>
        <taxon>Devosiaceae</taxon>
        <taxon>Pelagibacterium</taxon>
    </lineage>
</organism>
<dbReference type="SMART" id="SM00342">
    <property type="entry name" value="HTH_ARAC"/>
    <property type="match status" value="1"/>
</dbReference>
<keyword evidence="3" id="KW-0238">DNA-binding</keyword>
<proteinExistence type="predicted"/>
<dbReference type="PROSITE" id="PS01124">
    <property type="entry name" value="HTH_ARAC_FAMILY_2"/>
    <property type="match status" value="1"/>
</dbReference>
<dbReference type="eggNOG" id="COG2207">
    <property type="taxonomic scope" value="Bacteria"/>
</dbReference>
<dbReference type="EMBL" id="CP003075">
    <property type="protein sequence ID" value="AEQ50192.1"/>
    <property type="molecule type" value="Genomic_DNA"/>
</dbReference>
<dbReference type="AlphaFoldDB" id="G4R738"/>
<dbReference type="KEGG" id="phl:KKY_145"/>
<gene>
    <name evidence="6" type="ordered locus">KKY_145</name>
</gene>
<dbReference type="SUPFAM" id="SSF46689">
    <property type="entry name" value="Homeodomain-like"/>
    <property type="match status" value="1"/>
</dbReference>
<evidence type="ECO:0000313" key="7">
    <source>
        <dbReference type="Proteomes" id="UP000008850"/>
    </source>
</evidence>
<evidence type="ECO:0000259" key="5">
    <source>
        <dbReference type="PROSITE" id="PS01124"/>
    </source>
</evidence>